<dbReference type="InterPro" id="IPR036179">
    <property type="entry name" value="Ig-like_dom_sf"/>
</dbReference>
<evidence type="ECO:0000256" key="2">
    <source>
        <dbReference type="ARBA" id="ARBA00022729"/>
    </source>
</evidence>
<dbReference type="EMBL" id="JAWDGP010003977">
    <property type="protein sequence ID" value="KAK3769057.1"/>
    <property type="molecule type" value="Genomic_DNA"/>
</dbReference>
<dbReference type="Proteomes" id="UP001283361">
    <property type="component" value="Unassembled WGS sequence"/>
</dbReference>
<feature type="compositionally biased region" description="Polar residues" evidence="6">
    <location>
        <begin position="181"/>
        <end position="191"/>
    </location>
</feature>
<proteinExistence type="predicted"/>
<evidence type="ECO:0000259" key="9">
    <source>
        <dbReference type="PROSITE" id="PS50940"/>
    </source>
</evidence>
<comment type="caution">
    <text evidence="10">The sequence shown here is derived from an EMBL/GenBank/DDBJ whole genome shotgun (WGS) entry which is preliminary data.</text>
</comment>
<evidence type="ECO:0000313" key="10">
    <source>
        <dbReference type="EMBL" id="KAK3769057.1"/>
    </source>
</evidence>
<dbReference type="PROSITE" id="PS50835">
    <property type="entry name" value="IG_LIKE"/>
    <property type="match status" value="2"/>
</dbReference>
<feature type="region of interest" description="Disordered" evidence="6">
    <location>
        <begin position="167"/>
        <end position="336"/>
    </location>
</feature>
<protein>
    <submittedName>
        <fullName evidence="10">Uncharacterized protein</fullName>
    </submittedName>
</protein>
<dbReference type="PANTHER" id="PTHR23301">
    <property type="entry name" value="CHITIN BINDING PERITROPHIN-A"/>
    <property type="match status" value="1"/>
</dbReference>
<feature type="compositionally biased region" description="Low complexity" evidence="6">
    <location>
        <begin position="192"/>
        <end position="247"/>
    </location>
</feature>
<dbReference type="InterPro" id="IPR036508">
    <property type="entry name" value="Chitin-bd_dom_sf"/>
</dbReference>
<gene>
    <name evidence="10" type="ORF">RRG08_012007</name>
</gene>
<keyword evidence="4" id="KW-1015">Disulfide bond</keyword>
<keyword evidence="3" id="KW-0677">Repeat</keyword>
<name>A0AAE0ZGU5_9GAST</name>
<keyword evidence="7" id="KW-0472">Membrane</keyword>
<keyword evidence="1" id="KW-0147">Chitin-binding</keyword>
<keyword evidence="7" id="KW-1133">Transmembrane helix</keyword>
<keyword evidence="7" id="KW-0812">Transmembrane</keyword>
<organism evidence="10 11">
    <name type="scientific">Elysia crispata</name>
    <name type="common">lettuce slug</name>
    <dbReference type="NCBI Taxonomy" id="231223"/>
    <lineage>
        <taxon>Eukaryota</taxon>
        <taxon>Metazoa</taxon>
        <taxon>Spiralia</taxon>
        <taxon>Lophotrochozoa</taxon>
        <taxon>Mollusca</taxon>
        <taxon>Gastropoda</taxon>
        <taxon>Heterobranchia</taxon>
        <taxon>Euthyneura</taxon>
        <taxon>Panpulmonata</taxon>
        <taxon>Sacoglossa</taxon>
        <taxon>Placobranchoidea</taxon>
        <taxon>Plakobranchidae</taxon>
        <taxon>Elysia</taxon>
    </lineage>
</organism>
<evidence type="ECO:0000256" key="6">
    <source>
        <dbReference type="SAM" id="MobiDB-lite"/>
    </source>
</evidence>
<evidence type="ECO:0000256" key="3">
    <source>
        <dbReference type="ARBA" id="ARBA00022737"/>
    </source>
</evidence>
<dbReference type="GO" id="GO:0008061">
    <property type="term" value="F:chitin binding"/>
    <property type="evidence" value="ECO:0007669"/>
    <property type="project" value="UniProtKB-KW"/>
</dbReference>
<accession>A0AAE0ZGU5</accession>
<keyword evidence="5" id="KW-0325">Glycoprotein</keyword>
<evidence type="ECO:0000313" key="11">
    <source>
        <dbReference type="Proteomes" id="UP001283361"/>
    </source>
</evidence>
<dbReference type="InterPro" id="IPR007110">
    <property type="entry name" value="Ig-like_dom"/>
</dbReference>
<evidence type="ECO:0000256" key="5">
    <source>
        <dbReference type="ARBA" id="ARBA00023180"/>
    </source>
</evidence>
<feature type="domain" description="Ig-like" evidence="8">
    <location>
        <begin position="878"/>
        <end position="983"/>
    </location>
</feature>
<dbReference type="SMART" id="SM00409">
    <property type="entry name" value="IG"/>
    <property type="match status" value="6"/>
</dbReference>
<dbReference type="SUPFAM" id="SSF57625">
    <property type="entry name" value="Invertebrate chitin-binding proteins"/>
    <property type="match status" value="4"/>
</dbReference>
<feature type="compositionally biased region" description="Low complexity" evidence="6">
    <location>
        <begin position="285"/>
        <end position="336"/>
    </location>
</feature>
<evidence type="ECO:0000259" key="8">
    <source>
        <dbReference type="PROSITE" id="PS50835"/>
    </source>
</evidence>
<feature type="compositionally biased region" description="Low complexity" evidence="6">
    <location>
        <begin position="256"/>
        <end position="265"/>
    </location>
</feature>
<feature type="region of interest" description="Disordered" evidence="6">
    <location>
        <begin position="1909"/>
        <end position="1933"/>
    </location>
</feature>
<dbReference type="InterPro" id="IPR013783">
    <property type="entry name" value="Ig-like_fold"/>
</dbReference>
<dbReference type="InterPro" id="IPR003599">
    <property type="entry name" value="Ig_sub"/>
</dbReference>
<feature type="transmembrane region" description="Helical" evidence="7">
    <location>
        <begin position="136"/>
        <end position="161"/>
    </location>
</feature>
<evidence type="ECO:0000256" key="1">
    <source>
        <dbReference type="ARBA" id="ARBA00022669"/>
    </source>
</evidence>
<dbReference type="PROSITE" id="PS50940">
    <property type="entry name" value="CHIT_BIND_II"/>
    <property type="match status" value="1"/>
</dbReference>
<keyword evidence="2" id="KW-0732">Signal</keyword>
<sequence length="2145" mass="231707">MFPIPRAKIGGPSVAAQYGDDDVSDRGLDDISLREDDLHSVNLGSEAIPGSRPAWISMLEKTDFQKLHLDPFAKKGGQSVKSSMYGTKASTFSPMYDARHMFQTHASLASYSVDGDLKQPWDSSSISAKHRGRNTILIVLGASALLFLVAAITAGALYAVVEDAQSSPVANRSQGEEGAVFSSTTPNIEMNTSSTEITTTTSQTSSTTPEPTTTEQPATTEPPTTTPKPTSTASPTTTLPPITTRTSPTPPPPSPTTTLPPTTRTSPPPSPTTTVEVTLPPPTTQEPTTVAPTTTVTTTPMPTTTTTTTTTVEETSTEMTTTSPTTTTPAPTTTPEPQYIFITVGRGLLHTPTSITCLWTRDQDYGVIVLEAVATDLDVQTTMVAFKDDGQHGSFYPELFESSVRERPEGHLLTTTIKNTSCADGSSNLLYRCSVKDNPQQRDDSPLFLEVPADVSMTSLPPRYVLENTQTTLTCQATIESGGDVSLTRRGQTGSGFVRMPSLSSDANILIEGGCYTVVSRTFIVTMEMALNGSHLRCESEKPQGSSGEYLILVIPESICTASSSQKVPHPYEPSLYVECSDLEPRLTVRTCSPSFVFDEKELKCVDPYVASVTFISGNFLEGSDLELVCSMTKGNYSYVKLLKTDVASSREILLVTFTSDGRDLVEAVFSRAATASREILPAPVTGFEFKLTLGGAVCSDEGEYFCRHDNGQTSSGLVDIKIPASPMEITLSDDIIEAQPAKVTCTGTIDDMGAIILSSFDDAADSFVETSLFTQTSTQVNSGDVCKSSVTSQFSATLTFSRNGTKTRCETTSPVSTSSTREIVILPVSVCDQKSPGSVVAHPYNTVKYVTCGTPITVELCEAGLVWRQELEKCVDPGAAEVTMLDASANEGERLEITCSLTPGSYAVIGVYRRAGDTEQPMVDFYRNGTDAILSQRVTSTVRRLVGSATHMVTSLDQVSCAVAGLYVCRHDNEQEDSGEVTVFALPSSSSEVLVPTVQVGGTQGTVRCSSIVVDKANNGRVILETAASADGPFTSSELDPPSSVTKSEDQCEITADLDFTIPNLDFATWNGTYVRCRTDFPTMTTQPVMMLLIDPSVCSQAPDGTTLGNPYQPDGYLECTGNLPQLRFCQDGKLWRQDLRNCALMTDATVSMSDTPRARVGDAVNITCQVTSGTFETVRLYQDKDGSKVPLVTFLPDGTSTKESQRISEVYRERNQDGGESMTSQLEVVSCDDEGVFWCEHDNTQSGQGYLDVDVPPLVTLTPDADFTPITKNTIICVANIDLRRSGVNIELKRRDPVSGDFVDAGVTTVDTAVLEERPGCFRRERTRFSQVFDLSWNNTDFRCDVAAPESSSSVSNVLVIPGDICVNEPIASLLAHPYTEFRYIMCFLDQYAVMPCPGEGYVYIPDVQECVLHGQTGLWRDWGGAECVLHGQTGLWRDWGGAECVLHGQTGLWRDWGGAECVLHGQTGLWRDWGGAECVLHGQTGLWRDWGGAECVLHGQTGLWRDWGGAECVLHGQTGLWRDWGGAECVLHGQTGLWRDWGRGGVCAAWADRSVARLGRGGVCAAWADRSVARLGRGGVCAAWADRSVARLGRGGVCAAWADRSVARLGRGGAAELHFAAIKAPTTFTDLEDLSLECLITSGNFQNVKLLKADGTTNTPLATLNSDLTTEVLESRDIQVDASFVDSFNVRHFRVTVKAASCGDDGQYICSLNDDQERAAIVDIVVPASPPSLSLPEDMISNLENNITCGSREVPSAQVTLQLQRFDPAQNLWQDSQIASVHTRLQDGLVGESRCRSKTEFEGVYDLTWNNTQLRCALKDTDLASDPQTLYIISEDHCTAYPMASTQTHPYNRNKYFYCFGQDISIFSCPDESLVWSQNLQNCVDPSDPDIAKSTIVRESVETTRNVAPVSSIQPETTTNPTTTVRPDPEITVNGGNLTLGSAASVSCDISYPMRGSVIMVLISDTGFDVMATFDMDTADGSKDTTTKNGLTLSRSQEGQVTTLTLTFRAFACSQAGVYVCSDDGGHTGSATVKAVVADQQLVFLPPSSMTPSEAVSFQCSGVVDKTGRLYFAVKSQDDPDTEFKELDLPGIEHQALELDSCTSVKSILVTSTFDLSYQGRHIRCEASTQEQGSESFQITFS</sequence>
<dbReference type="GO" id="GO:0005576">
    <property type="term" value="C:extracellular region"/>
    <property type="evidence" value="ECO:0007669"/>
    <property type="project" value="InterPro"/>
</dbReference>
<dbReference type="SMART" id="SM00494">
    <property type="entry name" value="ChtBD2"/>
    <property type="match status" value="5"/>
</dbReference>
<dbReference type="InterPro" id="IPR002557">
    <property type="entry name" value="Chitin-bd_dom"/>
</dbReference>
<evidence type="ECO:0000256" key="4">
    <source>
        <dbReference type="ARBA" id="ARBA00023157"/>
    </source>
</evidence>
<feature type="domain" description="Chitin-binding type-2" evidence="9">
    <location>
        <begin position="557"/>
        <end position="615"/>
    </location>
</feature>
<feature type="domain" description="Ig-like" evidence="8">
    <location>
        <begin position="608"/>
        <end position="720"/>
    </location>
</feature>
<reference evidence="10" key="1">
    <citation type="journal article" date="2023" name="G3 (Bethesda)">
        <title>A reference genome for the long-term kleptoplast-retaining sea slug Elysia crispata morphotype clarki.</title>
        <authorList>
            <person name="Eastman K.E."/>
            <person name="Pendleton A.L."/>
            <person name="Shaikh M.A."/>
            <person name="Suttiyut T."/>
            <person name="Ogas R."/>
            <person name="Tomko P."/>
            <person name="Gavelis G."/>
            <person name="Widhalm J.R."/>
            <person name="Wisecaver J.H."/>
        </authorList>
    </citation>
    <scope>NUCLEOTIDE SEQUENCE</scope>
    <source>
        <strain evidence="10">ECLA1</strain>
    </source>
</reference>
<feature type="compositionally biased region" description="Polar residues" evidence="6">
    <location>
        <begin position="1909"/>
        <end position="1919"/>
    </location>
</feature>
<dbReference type="SUPFAM" id="SSF48726">
    <property type="entry name" value="Immunoglobulin"/>
    <property type="match status" value="1"/>
</dbReference>
<dbReference type="InterPro" id="IPR051940">
    <property type="entry name" value="Chitin_bind-dev_reg"/>
</dbReference>
<keyword evidence="11" id="KW-1185">Reference proteome</keyword>
<evidence type="ECO:0000256" key="7">
    <source>
        <dbReference type="SAM" id="Phobius"/>
    </source>
</evidence>
<dbReference type="PANTHER" id="PTHR23301:SF0">
    <property type="entry name" value="CHITIN-BINDING TYPE-2 DOMAIN-CONTAINING PROTEIN-RELATED"/>
    <property type="match status" value="1"/>
</dbReference>
<dbReference type="Gene3D" id="2.60.40.10">
    <property type="entry name" value="Immunoglobulins"/>
    <property type="match status" value="1"/>
</dbReference>